<dbReference type="Proteomes" id="UP000029409">
    <property type="component" value="Chromosome"/>
</dbReference>
<dbReference type="SMART" id="SM00822">
    <property type="entry name" value="PKS_KR"/>
    <property type="match status" value="1"/>
</dbReference>
<dbReference type="GO" id="GO:0051287">
    <property type="term" value="F:NAD binding"/>
    <property type="evidence" value="ECO:0007669"/>
    <property type="project" value="InterPro"/>
</dbReference>
<dbReference type="OrthoDB" id="9803333at2"/>
<accession>A0A089HP88</accession>
<dbReference type="PANTHER" id="PTHR42760:SF5">
    <property type="entry name" value="2-DEHYDRO-3-DEOXY-D-GLUCONATE 5-DEHYDROGENASE"/>
    <property type="match status" value="1"/>
</dbReference>
<dbReference type="PANTHER" id="PTHR42760">
    <property type="entry name" value="SHORT-CHAIN DEHYDROGENASES/REDUCTASES FAMILY MEMBER"/>
    <property type="match status" value="1"/>
</dbReference>
<evidence type="ECO:0000256" key="2">
    <source>
        <dbReference type="ARBA" id="ARBA00023002"/>
    </source>
</evidence>
<dbReference type="Pfam" id="PF13561">
    <property type="entry name" value="adh_short_C2"/>
    <property type="match status" value="1"/>
</dbReference>
<dbReference type="STRING" id="44251.PDUR_11990"/>
<organism evidence="4 5">
    <name type="scientific">Paenibacillus durus</name>
    <name type="common">Paenibacillus azotofixans</name>
    <dbReference type="NCBI Taxonomy" id="44251"/>
    <lineage>
        <taxon>Bacteria</taxon>
        <taxon>Bacillati</taxon>
        <taxon>Bacillota</taxon>
        <taxon>Bacilli</taxon>
        <taxon>Bacillales</taxon>
        <taxon>Paenibacillaceae</taxon>
        <taxon>Paenibacillus</taxon>
    </lineage>
</organism>
<dbReference type="RefSeq" id="WP_042206387.1">
    <property type="nucleotide sequence ID" value="NZ_CP009288.1"/>
</dbReference>
<dbReference type="eggNOG" id="COG1028">
    <property type="taxonomic scope" value="Bacteria"/>
</dbReference>
<dbReference type="InterPro" id="IPR002347">
    <property type="entry name" value="SDR_fam"/>
</dbReference>
<name>A0A089HP88_PAEDU</name>
<dbReference type="InterPro" id="IPR011286">
    <property type="entry name" value="2-deoxy-D-gluc_3_DH"/>
</dbReference>
<protein>
    <submittedName>
        <fullName evidence="4">3-ketoacyl-ACP reductase</fullName>
    </submittedName>
</protein>
<proteinExistence type="inferred from homology"/>
<dbReference type="PRINTS" id="PR00081">
    <property type="entry name" value="GDHRDH"/>
</dbReference>
<evidence type="ECO:0000259" key="3">
    <source>
        <dbReference type="SMART" id="SM00822"/>
    </source>
</evidence>
<gene>
    <name evidence="4" type="ORF">PDUR_11990</name>
</gene>
<dbReference type="Gene3D" id="3.40.50.720">
    <property type="entry name" value="NAD(P)-binding Rossmann-like Domain"/>
    <property type="match status" value="1"/>
</dbReference>
<dbReference type="AlphaFoldDB" id="A0A089HP88"/>
<keyword evidence="2" id="KW-0560">Oxidoreductase</keyword>
<reference evidence="4 5" key="1">
    <citation type="submission" date="2014-08" db="EMBL/GenBank/DDBJ databases">
        <title>Comparative genomics of the Paenibacillus odorifer group.</title>
        <authorList>
            <person name="den Bakker H.C."/>
            <person name="Tsai Y.-C."/>
            <person name="Martin N."/>
            <person name="Korlach J."/>
            <person name="Wiedmann M."/>
        </authorList>
    </citation>
    <scope>NUCLEOTIDE SEQUENCE [LARGE SCALE GENOMIC DNA]</scope>
    <source>
        <strain evidence="4 5">DSM 1735</strain>
    </source>
</reference>
<evidence type="ECO:0000256" key="1">
    <source>
        <dbReference type="ARBA" id="ARBA00006484"/>
    </source>
</evidence>
<dbReference type="EMBL" id="CP009288">
    <property type="protein sequence ID" value="AIQ12540.1"/>
    <property type="molecule type" value="Genomic_DNA"/>
</dbReference>
<dbReference type="FunFam" id="3.40.50.720:FF:000084">
    <property type="entry name" value="Short-chain dehydrogenase reductase"/>
    <property type="match status" value="1"/>
</dbReference>
<dbReference type="NCBIfam" id="TIGR01832">
    <property type="entry name" value="kduD"/>
    <property type="match status" value="1"/>
</dbReference>
<keyword evidence="5" id="KW-1185">Reference proteome</keyword>
<dbReference type="InterPro" id="IPR057326">
    <property type="entry name" value="KR_dom"/>
</dbReference>
<dbReference type="KEGG" id="pdu:PDUR_11990"/>
<comment type="similarity">
    <text evidence="1">Belongs to the short-chain dehydrogenases/reductases (SDR) family.</text>
</comment>
<dbReference type="InterPro" id="IPR036291">
    <property type="entry name" value="NAD(P)-bd_dom_sf"/>
</dbReference>
<dbReference type="InterPro" id="IPR020904">
    <property type="entry name" value="Sc_DH/Rdtase_CS"/>
</dbReference>
<dbReference type="PROSITE" id="PS00061">
    <property type="entry name" value="ADH_SHORT"/>
    <property type="match status" value="1"/>
</dbReference>
<evidence type="ECO:0000313" key="5">
    <source>
        <dbReference type="Proteomes" id="UP000029409"/>
    </source>
</evidence>
<dbReference type="SUPFAM" id="SSF51735">
    <property type="entry name" value="NAD(P)-binding Rossmann-fold domains"/>
    <property type="match status" value="1"/>
</dbReference>
<dbReference type="PRINTS" id="PR00080">
    <property type="entry name" value="SDRFAMILY"/>
</dbReference>
<sequence>MDLSDFSLEGKLAVVTGGNRGLGQGMAVALAKAGADIVSVQRSGECPETLALIEALGRRCYAVACDLAELQTGEELAANIEGEFGPVDILVNNAGIQRRHPAESFPIEEWDLVMQVQLRSVFMLCQAFGKRMLARGSGKIINIASLLSFSGGLTVPAYAAAKGGVAQLTKALANEWSSRGVNVNAIAPGYMATEMNTALINDSVRSGQIMDRIPSKRWGSPEDMGGTAVFLASEAARYIHGQIICVDGGWMAR</sequence>
<evidence type="ECO:0000313" key="4">
    <source>
        <dbReference type="EMBL" id="AIQ12540.1"/>
    </source>
</evidence>
<dbReference type="GO" id="GO:0008678">
    <property type="term" value="F:2-deoxy-D-gluconate 3-dehydrogenase activity"/>
    <property type="evidence" value="ECO:0007669"/>
    <property type="project" value="InterPro"/>
</dbReference>
<feature type="domain" description="Ketoreductase" evidence="3">
    <location>
        <begin position="11"/>
        <end position="194"/>
    </location>
</feature>
<dbReference type="GO" id="GO:0008206">
    <property type="term" value="P:bile acid metabolic process"/>
    <property type="evidence" value="ECO:0007669"/>
    <property type="project" value="UniProtKB-ARBA"/>
</dbReference>